<evidence type="ECO:0000256" key="2">
    <source>
        <dbReference type="ARBA" id="ARBA00023125"/>
    </source>
</evidence>
<evidence type="ECO:0000313" key="6">
    <source>
        <dbReference type="Proteomes" id="UP001229244"/>
    </source>
</evidence>
<keyword evidence="2 5" id="KW-0238">DNA-binding</keyword>
<accession>A0AAE3VSA6</accession>
<dbReference type="PRINTS" id="PR00032">
    <property type="entry name" value="HTHARAC"/>
</dbReference>
<dbReference type="Pfam" id="PF12833">
    <property type="entry name" value="HTH_18"/>
    <property type="match status" value="1"/>
</dbReference>
<sequence>MASDGSVSLVRASGFGPLPALFERRAGERELWKAFEREGLPLAVIGQPQTPIPLHSMIGLFERCADVLGDRTFGFDVGFEMAKAWGYGLWGTYGAAAPTLGEAIERYCLTFRSHAVHGRLELLKRDDHWLWRCVGPAFSLASIHHKDHLLGPMILIGREYLGDRWTPKWVELPYPRDPEAHLLESRLQIPVRYGCHGTGIAFAAQDLRARRDKEPGSIAGIVTLRELTADLVLSHAPEPARSISAIVALRLLDGQTDIDGTARMVGTGARSLQRLLGQKGYTYREVLRQARMARALSLLRETDRPILEIAMHVGYEGHASFTKAFHNWMGCSPSEFRARIRRDR</sequence>
<name>A0AAE3VSA6_9HYPH</name>
<evidence type="ECO:0000259" key="4">
    <source>
        <dbReference type="PROSITE" id="PS01124"/>
    </source>
</evidence>
<keyword evidence="3" id="KW-0804">Transcription</keyword>
<evidence type="ECO:0000256" key="3">
    <source>
        <dbReference type="ARBA" id="ARBA00023163"/>
    </source>
</evidence>
<protein>
    <submittedName>
        <fullName evidence="5">AraC-like DNA-binding protein</fullName>
    </submittedName>
</protein>
<dbReference type="Proteomes" id="UP001229244">
    <property type="component" value="Unassembled WGS sequence"/>
</dbReference>
<dbReference type="GO" id="GO:0003700">
    <property type="term" value="F:DNA-binding transcription factor activity"/>
    <property type="evidence" value="ECO:0007669"/>
    <property type="project" value="InterPro"/>
</dbReference>
<dbReference type="RefSeq" id="WP_306887398.1">
    <property type="nucleotide sequence ID" value="NZ_JAUSUL010000005.1"/>
</dbReference>
<dbReference type="SUPFAM" id="SSF46689">
    <property type="entry name" value="Homeodomain-like"/>
    <property type="match status" value="1"/>
</dbReference>
<dbReference type="InterPro" id="IPR020449">
    <property type="entry name" value="Tscrpt_reg_AraC-type_HTH"/>
</dbReference>
<keyword evidence="1" id="KW-0805">Transcription regulation</keyword>
<dbReference type="GO" id="GO:0005829">
    <property type="term" value="C:cytosol"/>
    <property type="evidence" value="ECO:0007669"/>
    <property type="project" value="TreeGrafter"/>
</dbReference>
<comment type="caution">
    <text evidence="5">The sequence shown here is derived from an EMBL/GenBank/DDBJ whole genome shotgun (WGS) entry which is preliminary data.</text>
</comment>
<dbReference type="PROSITE" id="PS01124">
    <property type="entry name" value="HTH_ARAC_FAMILY_2"/>
    <property type="match status" value="1"/>
</dbReference>
<dbReference type="Gene3D" id="1.10.10.60">
    <property type="entry name" value="Homeodomain-like"/>
    <property type="match status" value="1"/>
</dbReference>
<organism evidence="5 6">
    <name type="scientific">Amorphus orientalis</name>
    <dbReference type="NCBI Taxonomy" id="649198"/>
    <lineage>
        <taxon>Bacteria</taxon>
        <taxon>Pseudomonadati</taxon>
        <taxon>Pseudomonadota</taxon>
        <taxon>Alphaproteobacteria</taxon>
        <taxon>Hyphomicrobiales</taxon>
        <taxon>Amorphaceae</taxon>
        <taxon>Amorphus</taxon>
    </lineage>
</organism>
<dbReference type="GO" id="GO:0000976">
    <property type="term" value="F:transcription cis-regulatory region binding"/>
    <property type="evidence" value="ECO:0007669"/>
    <property type="project" value="TreeGrafter"/>
</dbReference>
<dbReference type="InterPro" id="IPR009057">
    <property type="entry name" value="Homeodomain-like_sf"/>
</dbReference>
<dbReference type="AlphaFoldDB" id="A0AAE3VSA6"/>
<dbReference type="SMART" id="SM00342">
    <property type="entry name" value="HTH_ARAC"/>
    <property type="match status" value="1"/>
</dbReference>
<dbReference type="InterPro" id="IPR018060">
    <property type="entry name" value="HTH_AraC"/>
</dbReference>
<gene>
    <name evidence="5" type="ORF">J2S73_003963</name>
</gene>
<proteinExistence type="predicted"/>
<evidence type="ECO:0000313" key="5">
    <source>
        <dbReference type="EMBL" id="MDQ0317479.1"/>
    </source>
</evidence>
<dbReference type="PANTHER" id="PTHR47894">
    <property type="entry name" value="HTH-TYPE TRANSCRIPTIONAL REGULATOR GADX"/>
    <property type="match status" value="1"/>
</dbReference>
<keyword evidence="6" id="KW-1185">Reference proteome</keyword>
<feature type="domain" description="HTH araC/xylS-type" evidence="4">
    <location>
        <begin position="241"/>
        <end position="339"/>
    </location>
</feature>
<dbReference type="EMBL" id="JAUSUL010000005">
    <property type="protein sequence ID" value="MDQ0317479.1"/>
    <property type="molecule type" value="Genomic_DNA"/>
</dbReference>
<dbReference type="InterPro" id="IPR032687">
    <property type="entry name" value="AraC-type_N"/>
</dbReference>
<reference evidence="5" key="1">
    <citation type="submission" date="2023-07" db="EMBL/GenBank/DDBJ databases">
        <title>Genomic Encyclopedia of Type Strains, Phase IV (KMG-IV): sequencing the most valuable type-strain genomes for metagenomic binning, comparative biology and taxonomic classification.</title>
        <authorList>
            <person name="Goeker M."/>
        </authorList>
    </citation>
    <scope>NUCLEOTIDE SEQUENCE</scope>
    <source>
        <strain evidence="5">DSM 21202</strain>
    </source>
</reference>
<dbReference type="Pfam" id="PF12625">
    <property type="entry name" value="Arabinose_bd"/>
    <property type="match status" value="1"/>
</dbReference>
<dbReference type="PANTHER" id="PTHR47894:SF4">
    <property type="entry name" value="HTH-TYPE TRANSCRIPTIONAL REGULATOR GADX"/>
    <property type="match status" value="1"/>
</dbReference>
<evidence type="ECO:0000256" key="1">
    <source>
        <dbReference type="ARBA" id="ARBA00023015"/>
    </source>
</evidence>